<dbReference type="CDD" id="cd00090">
    <property type="entry name" value="HTH_ARSR"/>
    <property type="match status" value="1"/>
</dbReference>
<dbReference type="Proteomes" id="UP000264589">
    <property type="component" value="Unassembled WGS sequence"/>
</dbReference>
<dbReference type="SUPFAM" id="SSF46785">
    <property type="entry name" value="Winged helix' DNA-binding domain"/>
    <property type="match status" value="1"/>
</dbReference>
<evidence type="ECO:0000259" key="1">
    <source>
        <dbReference type="PROSITE" id="PS50987"/>
    </source>
</evidence>
<proteinExistence type="predicted"/>
<dbReference type="InterPro" id="IPR011991">
    <property type="entry name" value="ArsR-like_HTH"/>
</dbReference>
<evidence type="ECO:0000313" key="2">
    <source>
        <dbReference type="EMBL" id="RFB01672.1"/>
    </source>
</evidence>
<dbReference type="RefSeq" id="WP_116393387.1">
    <property type="nucleotide sequence ID" value="NZ_QUQO01000002.1"/>
</dbReference>
<feature type="domain" description="HTH arsR-type" evidence="1">
    <location>
        <begin position="1"/>
        <end position="107"/>
    </location>
</feature>
<dbReference type="PANTHER" id="PTHR38600:SF2">
    <property type="entry name" value="SLL0088 PROTEIN"/>
    <property type="match status" value="1"/>
</dbReference>
<gene>
    <name evidence="2" type="ORF">DX908_15470</name>
</gene>
<dbReference type="InParanoid" id="A0A371R897"/>
<dbReference type="Gene3D" id="1.10.10.10">
    <property type="entry name" value="Winged helix-like DNA-binding domain superfamily/Winged helix DNA-binding domain"/>
    <property type="match status" value="1"/>
</dbReference>
<keyword evidence="3" id="KW-1185">Reference proteome</keyword>
<dbReference type="InterPro" id="IPR036390">
    <property type="entry name" value="WH_DNA-bd_sf"/>
</dbReference>
<dbReference type="InterPro" id="IPR001845">
    <property type="entry name" value="HTH_ArsR_DNA-bd_dom"/>
</dbReference>
<comment type="caution">
    <text evidence="2">The sequence shown here is derived from an EMBL/GenBank/DDBJ whole genome shotgun (WGS) entry which is preliminary data.</text>
</comment>
<dbReference type="SMART" id="SM00418">
    <property type="entry name" value="HTH_ARSR"/>
    <property type="match status" value="1"/>
</dbReference>
<dbReference type="PANTHER" id="PTHR38600">
    <property type="entry name" value="TRANSCRIPTIONAL REGULATORY PROTEIN"/>
    <property type="match status" value="1"/>
</dbReference>
<name>A0A371R897_9PROT</name>
<dbReference type="NCBIfam" id="NF033788">
    <property type="entry name" value="HTH_metalloreg"/>
    <property type="match status" value="1"/>
</dbReference>
<dbReference type="EMBL" id="QUQO01000002">
    <property type="protein sequence ID" value="RFB01672.1"/>
    <property type="molecule type" value="Genomic_DNA"/>
</dbReference>
<dbReference type="AlphaFoldDB" id="A0A371R897"/>
<dbReference type="InterPro" id="IPR036388">
    <property type="entry name" value="WH-like_DNA-bd_sf"/>
</dbReference>
<dbReference type="GO" id="GO:0003700">
    <property type="term" value="F:DNA-binding transcription factor activity"/>
    <property type="evidence" value="ECO:0007669"/>
    <property type="project" value="InterPro"/>
</dbReference>
<dbReference type="PROSITE" id="PS50987">
    <property type="entry name" value="HTH_ARSR_2"/>
    <property type="match status" value="1"/>
</dbReference>
<dbReference type="PRINTS" id="PR00778">
    <property type="entry name" value="HTHARSR"/>
</dbReference>
<accession>A0A371R897</accession>
<protein>
    <submittedName>
        <fullName evidence="2">ArsR family transcriptional regulator</fullName>
    </submittedName>
</protein>
<dbReference type="OrthoDB" id="7210994at2"/>
<evidence type="ECO:0000313" key="3">
    <source>
        <dbReference type="Proteomes" id="UP000264589"/>
    </source>
</evidence>
<dbReference type="Pfam" id="PF12840">
    <property type="entry name" value="HTH_20"/>
    <property type="match status" value="1"/>
</dbReference>
<reference evidence="2 3" key="1">
    <citation type="submission" date="2018-08" db="EMBL/GenBank/DDBJ databases">
        <title>Parvularcula sp. SM1705, isolated from surface water of the South Sea China.</title>
        <authorList>
            <person name="Sun L."/>
        </authorList>
    </citation>
    <scope>NUCLEOTIDE SEQUENCE [LARGE SCALE GENOMIC DNA]</scope>
    <source>
        <strain evidence="2 3">SM1705</strain>
    </source>
</reference>
<organism evidence="2 3">
    <name type="scientific">Parvularcula marina</name>
    <dbReference type="NCBI Taxonomy" id="2292771"/>
    <lineage>
        <taxon>Bacteria</taxon>
        <taxon>Pseudomonadati</taxon>
        <taxon>Pseudomonadota</taxon>
        <taxon>Alphaproteobacteria</taxon>
        <taxon>Parvularculales</taxon>
        <taxon>Parvularculaceae</taxon>
        <taxon>Parvularcula</taxon>
    </lineage>
</organism>
<sequence length="108" mass="12301">MSLDKTLAALADPTRRAMLEDLKGGERRITELASPFDVSFNAISKHVKVLESAGLIRRRKEGRAHFISANPDPMEEAADWFAEQAVFWNARLNDLEKALFEDDEEKRK</sequence>